<dbReference type="STRING" id="29760.F6H7B2"/>
<dbReference type="eggNOG" id="KOG2925">
    <property type="taxonomic scope" value="Eukaryota"/>
</dbReference>
<keyword evidence="3" id="KW-0648">Protein biosynthesis</keyword>
<dbReference type="AlphaFoldDB" id="F6H7B2"/>
<keyword evidence="3" id="KW-0396">Initiation factor</keyword>
<feature type="domain" description="S1-like" evidence="4">
    <location>
        <begin position="13"/>
        <end position="89"/>
    </location>
</feature>
<dbReference type="SMART" id="SM00652">
    <property type="entry name" value="eIF1a"/>
    <property type="match status" value="1"/>
</dbReference>
<keyword evidence="2" id="KW-0694">RNA-binding</keyword>
<accession>F6H7B2</accession>
<sequence>MKGGRKNLKRAAEEQTLTLQEGQSIMQVVSLRGTNLIEVMDARGENSLALFPAKFQKSMWIKKGSFVVVDESGREKAMESGSKVACPKSLNQHSCMILMEPPCIVTPPNKKSLNQQPGMILMETCIVAPPNKKRMNPAPVMMMVYPH</sequence>
<evidence type="ECO:0000313" key="5">
    <source>
        <dbReference type="EMBL" id="CCB48057.1"/>
    </source>
</evidence>
<dbReference type="Gene3D" id="2.40.50.140">
    <property type="entry name" value="Nucleic acid-binding proteins"/>
    <property type="match status" value="1"/>
</dbReference>
<comment type="similarity">
    <text evidence="1">Belongs to the EIF1AD family.</text>
</comment>
<dbReference type="Proteomes" id="UP000009183">
    <property type="component" value="Chromosome 16"/>
</dbReference>
<dbReference type="PANTHER" id="PTHR21641:SF0">
    <property type="entry name" value="RNA-BINDING PROTEIN EIF1AD-RELATED"/>
    <property type="match status" value="1"/>
</dbReference>
<dbReference type="InterPro" id="IPR012340">
    <property type="entry name" value="NA-bd_OB-fold"/>
</dbReference>
<evidence type="ECO:0000256" key="3">
    <source>
        <dbReference type="PROSITE-ProRule" id="PRU00181"/>
    </source>
</evidence>
<dbReference type="Pfam" id="PF01176">
    <property type="entry name" value="eIF-1a"/>
    <property type="match status" value="1"/>
</dbReference>
<dbReference type="GO" id="GO:0003723">
    <property type="term" value="F:RNA binding"/>
    <property type="evidence" value="ECO:0007669"/>
    <property type="project" value="UniProtKB-KW"/>
</dbReference>
<dbReference type="PROSITE" id="PS50832">
    <property type="entry name" value="S1_IF1_TYPE"/>
    <property type="match status" value="1"/>
</dbReference>
<dbReference type="GO" id="GO:0003743">
    <property type="term" value="F:translation initiation factor activity"/>
    <property type="evidence" value="ECO:0007669"/>
    <property type="project" value="UniProtKB-UniRule"/>
</dbReference>
<proteinExistence type="inferred from homology"/>
<organism evidence="5 6">
    <name type="scientific">Vitis vinifera</name>
    <name type="common">Grape</name>
    <dbReference type="NCBI Taxonomy" id="29760"/>
    <lineage>
        <taxon>Eukaryota</taxon>
        <taxon>Viridiplantae</taxon>
        <taxon>Streptophyta</taxon>
        <taxon>Embryophyta</taxon>
        <taxon>Tracheophyta</taxon>
        <taxon>Spermatophyta</taxon>
        <taxon>Magnoliopsida</taxon>
        <taxon>eudicotyledons</taxon>
        <taxon>Gunneridae</taxon>
        <taxon>Pentapetalae</taxon>
        <taxon>rosids</taxon>
        <taxon>Vitales</taxon>
        <taxon>Vitaceae</taxon>
        <taxon>Viteae</taxon>
        <taxon>Vitis</taxon>
    </lineage>
</organism>
<gene>
    <name evidence="5" type="ordered locus">VIT_16s0098g01610</name>
</gene>
<evidence type="ECO:0000256" key="2">
    <source>
        <dbReference type="ARBA" id="ARBA00022884"/>
    </source>
</evidence>
<dbReference type="HOGENOM" id="CLU_1771431_0_0_1"/>
<dbReference type="InterPro" id="IPR006196">
    <property type="entry name" value="RNA-binding_domain_S1_IF1"/>
</dbReference>
<protein>
    <recommendedName>
        <fullName evidence="4">S1-like domain-containing protein</fullName>
    </recommendedName>
</protein>
<dbReference type="PANTHER" id="PTHR21641">
    <property type="entry name" value="TRANSLATION INITIATION FACTOR-RELATED"/>
    <property type="match status" value="1"/>
</dbReference>
<reference evidence="6" key="1">
    <citation type="journal article" date="2007" name="Nature">
        <title>The grapevine genome sequence suggests ancestral hexaploidization in major angiosperm phyla.</title>
        <authorList>
            <consortium name="The French-Italian Public Consortium for Grapevine Genome Characterization."/>
            <person name="Jaillon O."/>
            <person name="Aury J.-M."/>
            <person name="Noel B."/>
            <person name="Policriti A."/>
            <person name="Clepet C."/>
            <person name="Casagrande A."/>
            <person name="Choisne N."/>
            <person name="Aubourg S."/>
            <person name="Vitulo N."/>
            <person name="Jubin C."/>
            <person name="Vezzi A."/>
            <person name="Legeai F."/>
            <person name="Hugueney P."/>
            <person name="Dasilva C."/>
            <person name="Horner D."/>
            <person name="Mica E."/>
            <person name="Jublot D."/>
            <person name="Poulain J."/>
            <person name="Bruyere C."/>
            <person name="Billault A."/>
            <person name="Segurens B."/>
            <person name="Gouyvenoux M."/>
            <person name="Ugarte E."/>
            <person name="Cattonaro F."/>
            <person name="Anthouard V."/>
            <person name="Vico V."/>
            <person name="Del Fabbro C."/>
            <person name="Alaux M."/>
            <person name="Di Gaspero G."/>
            <person name="Dumas V."/>
            <person name="Felice N."/>
            <person name="Paillard S."/>
            <person name="Juman I."/>
            <person name="Moroldo M."/>
            <person name="Scalabrin S."/>
            <person name="Canaguier A."/>
            <person name="Le Clainche I."/>
            <person name="Malacrida G."/>
            <person name="Durand E."/>
            <person name="Pesole G."/>
            <person name="Laucou V."/>
            <person name="Chatelet P."/>
            <person name="Merdinoglu D."/>
            <person name="Delledonne M."/>
            <person name="Pezzotti M."/>
            <person name="Lecharny A."/>
            <person name="Scarpelli C."/>
            <person name="Artiguenave F."/>
            <person name="Pe M.E."/>
            <person name="Valle G."/>
            <person name="Morgante M."/>
            <person name="Caboche M."/>
            <person name="Adam-Blondon A.-F."/>
            <person name="Weissenbach J."/>
            <person name="Quetier F."/>
            <person name="Wincker P."/>
        </authorList>
    </citation>
    <scope>NUCLEOTIDE SEQUENCE [LARGE SCALE GENOMIC DNA]</scope>
    <source>
        <strain evidence="6">cv. Pinot noir / PN40024</strain>
    </source>
</reference>
<dbReference type="InterPro" id="IPR001253">
    <property type="entry name" value="TIF_eIF-1A"/>
</dbReference>
<dbReference type="OrthoDB" id="1738325at2759"/>
<dbReference type="EMBL" id="FN595247">
    <property type="protein sequence ID" value="CCB48057.1"/>
    <property type="molecule type" value="Genomic_DNA"/>
</dbReference>
<keyword evidence="6" id="KW-1185">Reference proteome</keyword>
<evidence type="ECO:0000259" key="4">
    <source>
        <dbReference type="PROSITE" id="PS50832"/>
    </source>
</evidence>
<evidence type="ECO:0000313" key="6">
    <source>
        <dbReference type="Proteomes" id="UP000009183"/>
    </source>
</evidence>
<dbReference type="SUPFAM" id="SSF50249">
    <property type="entry name" value="Nucleic acid-binding proteins"/>
    <property type="match status" value="1"/>
</dbReference>
<dbReference type="PaxDb" id="29760-VIT_16s0098g01610.t01"/>
<dbReference type="InterPro" id="IPR039294">
    <property type="entry name" value="EIF1AD"/>
</dbReference>
<name>F6H7B2_VITVI</name>
<evidence type="ECO:0000256" key="1">
    <source>
        <dbReference type="ARBA" id="ARBA00007340"/>
    </source>
</evidence>
<dbReference type="InParanoid" id="F6H7B2"/>
<dbReference type="GO" id="GO:0005634">
    <property type="term" value="C:nucleus"/>
    <property type="evidence" value="ECO:0000318"/>
    <property type="project" value="GO_Central"/>
</dbReference>